<accession>A0ABP9UIB1</accession>
<dbReference type="Pfam" id="PF10282">
    <property type="entry name" value="Lactonase"/>
    <property type="match status" value="1"/>
</dbReference>
<evidence type="ECO:0000313" key="5">
    <source>
        <dbReference type="Proteomes" id="UP001476282"/>
    </source>
</evidence>
<dbReference type="PANTHER" id="PTHR30344">
    <property type="entry name" value="6-PHOSPHOGLUCONOLACTONASE-RELATED"/>
    <property type="match status" value="1"/>
</dbReference>
<organism evidence="4 5">
    <name type="scientific">Haloferula sargassicola</name>
    <dbReference type="NCBI Taxonomy" id="490096"/>
    <lineage>
        <taxon>Bacteria</taxon>
        <taxon>Pseudomonadati</taxon>
        <taxon>Verrucomicrobiota</taxon>
        <taxon>Verrucomicrobiia</taxon>
        <taxon>Verrucomicrobiales</taxon>
        <taxon>Verrucomicrobiaceae</taxon>
        <taxon>Haloferula</taxon>
    </lineage>
</organism>
<keyword evidence="5" id="KW-1185">Reference proteome</keyword>
<proteinExistence type="inferred from homology"/>
<keyword evidence="2" id="KW-0313">Glucose metabolism</keyword>
<dbReference type="InterPro" id="IPR019405">
    <property type="entry name" value="Lactonase_7-beta_prop"/>
</dbReference>
<evidence type="ECO:0000256" key="3">
    <source>
        <dbReference type="SAM" id="MobiDB-lite"/>
    </source>
</evidence>
<dbReference type="SUPFAM" id="SSF51004">
    <property type="entry name" value="C-terminal (heme d1) domain of cytochrome cd1-nitrite reductase"/>
    <property type="match status" value="1"/>
</dbReference>
<dbReference type="RefSeq" id="WP_353565546.1">
    <property type="nucleotide sequence ID" value="NZ_BAABRI010000003.1"/>
</dbReference>
<dbReference type="InterPro" id="IPR015943">
    <property type="entry name" value="WD40/YVTN_repeat-like_dom_sf"/>
</dbReference>
<dbReference type="Gene3D" id="2.130.10.10">
    <property type="entry name" value="YVTN repeat-like/Quinoprotein amine dehydrogenase"/>
    <property type="match status" value="1"/>
</dbReference>
<gene>
    <name evidence="4" type="primary">pgl</name>
    <name evidence="4" type="ORF">Hsar01_00602</name>
</gene>
<dbReference type="InterPro" id="IPR050282">
    <property type="entry name" value="Cycloisomerase_2"/>
</dbReference>
<dbReference type="Proteomes" id="UP001476282">
    <property type="component" value="Unassembled WGS sequence"/>
</dbReference>
<name>A0ABP9UIB1_9BACT</name>
<feature type="compositionally biased region" description="Basic and acidic residues" evidence="3">
    <location>
        <begin position="154"/>
        <end position="169"/>
    </location>
</feature>
<feature type="region of interest" description="Disordered" evidence="3">
    <location>
        <begin position="154"/>
        <end position="179"/>
    </location>
</feature>
<dbReference type="EMBL" id="BAABRI010000003">
    <property type="protein sequence ID" value="GAA5481393.1"/>
    <property type="molecule type" value="Genomic_DNA"/>
</dbReference>
<reference evidence="4 5" key="1">
    <citation type="submission" date="2024-02" db="EMBL/GenBank/DDBJ databases">
        <title>Haloferula sargassicola NBRC 104335.</title>
        <authorList>
            <person name="Ichikawa N."/>
            <person name="Katano-Makiyama Y."/>
            <person name="Hidaka K."/>
        </authorList>
    </citation>
    <scope>NUCLEOTIDE SEQUENCE [LARGE SCALE GENOMIC DNA]</scope>
    <source>
        <strain evidence="4 5">NBRC 104335</strain>
    </source>
</reference>
<comment type="similarity">
    <text evidence="1">Belongs to the cycloisomerase 2 family.</text>
</comment>
<protein>
    <submittedName>
        <fullName evidence="4">6-phosphogluconolactonase</fullName>
    </submittedName>
</protein>
<dbReference type="PANTHER" id="PTHR30344:SF1">
    <property type="entry name" value="6-PHOSPHOGLUCONOLACTONASE"/>
    <property type="match status" value="1"/>
</dbReference>
<keyword evidence="2" id="KW-0119">Carbohydrate metabolism</keyword>
<comment type="caution">
    <text evidence="4">The sequence shown here is derived from an EMBL/GenBank/DDBJ whole genome shotgun (WGS) entry which is preliminary data.</text>
</comment>
<evidence type="ECO:0000256" key="2">
    <source>
        <dbReference type="ARBA" id="ARBA00022526"/>
    </source>
</evidence>
<dbReference type="InterPro" id="IPR011048">
    <property type="entry name" value="Haem_d1_sf"/>
</dbReference>
<evidence type="ECO:0000256" key="1">
    <source>
        <dbReference type="ARBA" id="ARBA00005564"/>
    </source>
</evidence>
<sequence length="374" mass="38993">MLRILGLMAGLALGAAAETERVYFGTSGNGEAKGIYTAEFDPETGAISGLKLAAAAPNPGFLVMAPDGKHLYATSSTKPAGGGRPTGAVAAFSVQDDGTLEEMNRRESGGGTCFVTIDPSGRCLLSANYGDGSVASFPVEKDGSVGERASYFKHEGSSVNPDRQKEPHAHSFYPGPDNRRAYAPDLGIDRVKIYALDVSSGKTTAEGEAKTTPGSGPRHLKFSPDGKRAYVMGEMSLTVLVYDRDPEMGGLTLVQEAGVLAEGADGGGMTCSEILISPDGRFVYTANRDVAGKGRDSVTTFAVGDDGRLSRKAEVPAEVVIPRNIQLSPDGKWLLVAGQQSGGVPVFRIGDDGTPAYAGHRAEVPQAMCIVFAP</sequence>
<evidence type="ECO:0000313" key="4">
    <source>
        <dbReference type="EMBL" id="GAA5481393.1"/>
    </source>
</evidence>